<dbReference type="PANTHER" id="PTHR13285:SF18">
    <property type="entry name" value="PROTEIN-CYSTEINE N-PALMITOYLTRANSFERASE RASP"/>
    <property type="match status" value="1"/>
</dbReference>
<feature type="transmembrane region" description="Helical" evidence="6">
    <location>
        <begin position="249"/>
        <end position="270"/>
    </location>
</feature>
<comment type="subcellular location">
    <subcellularLocation>
        <location evidence="1">Membrane</location>
        <topology evidence="1">Multi-pass membrane protein</topology>
    </subcellularLocation>
</comment>
<feature type="transmembrane region" description="Helical" evidence="6">
    <location>
        <begin position="472"/>
        <end position="494"/>
    </location>
</feature>
<dbReference type="Pfam" id="PF03062">
    <property type="entry name" value="MBOAT"/>
    <property type="match status" value="1"/>
</dbReference>
<feature type="transmembrane region" description="Helical" evidence="6">
    <location>
        <begin position="428"/>
        <end position="451"/>
    </location>
</feature>
<evidence type="ECO:0000256" key="5">
    <source>
        <dbReference type="ARBA" id="ARBA00038268"/>
    </source>
</evidence>
<evidence type="ECO:0000313" key="7">
    <source>
        <dbReference type="EMBL" id="KAH3853305.1"/>
    </source>
</evidence>
<protein>
    <recommendedName>
        <fullName evidence="9">Protein-cysteine N-palmitoyltransferase Rasp</fullName>
    </recommendedName>
</protein>
<name>A0A9D4R4W4_DREPO</name>
<evidence type="ECO:0000256" key="6">
    <source>
        <dbReference type="SAM" id="Phobius"/>
    </source>
</evidence>
<accession>A0A9D4R4W4</accession>
<feature type="transmembrane region" description="Helical" evidence="6">
    <location>
        <begin position="20"/>
        <end position="38"/>
    </location>
</feature>
<keyword evidence="8" id="KW-1185">Reference proteome</keyword>
<feature type="transmembrane region" description="Helical" evidence="6">
    <location>
        <begin position="514"/>
        <end position="535"/>
    </location>
</feature>
<comment type="caution">
    <text evidence="7">The sequence shown here is derived from an EMBL/GenBank/DDBJ whole genome shotgun (WGS) entry which is preliminary data.</text>
</comment>
<feature type="transmembrane region" description="Helical" evidence="6">
    <location>
        <begin position="405"/>
        <end position="422"/>
    </location>
</feature>
<dbReference type="GO" id="GO:0016020">
    <property type="term" value="C:membrane"/>
    <property type="evidence" value="ECO:0007669"/>
    <property type="project" value="UniProtKB-SubCell"/>
</dbReference>
<dbReference type="GO" id="GO:0016409">
    <property type="term" value="F:palmitoyltransferase activity"/>
    <property type="evidence" value="ECO:0007669"/>
    <property type="project" value="TreeGrafter"/>
</dbReference>
<dbReference type="InterPro" id="IPR004299">
    <property type="entry name" value="MBOAT_fam"/>
</dbReference>
<organism evidence="7 8">
    <name type="scientific">Dreissena polymorpha</name>
    <name type="common">Zebra mussel</name>
    <name type="synonym">Mytilus polymorpha</name>
    <dbReference type="NCBI Taxonomy" id="45954"/>
    <lineage>
        <taxon>Eukaryota</taxon>
        <taxon>Metazoa</taxon>
        <taxon>Spiralia</taxon>
        <taxon>Lophotrochozoa</taxon>
        <taxon>Mollusca</taxon>
        <taxon>Bivalvia</taxon>
        <taxon>Autobranchia</taxon>
        <taxon>Heteroconchia</taxon>
        <taxon>Euheterodonta</taxon>
        <taxon>Imparidentia</taxon>
        <taxon>Neoheterodontei</taxon>
        <taxon>Myida</taxon>
        <taxon>Dreissenoidea</taxon>
        <taxon>Dreissenidae</taxon>
        <taxon>Dreissena</taxon>
    </lineage>
</organism>
<reference evidence="7" key="2">
    <citation type="submission" date="2020-11" db="EMBL/GenBank/DDBJ databases">
        <authorList>
            <person name="McCartney M.A."/>
            <person name="Auch B."/>
            <person name="Kono T."/>
            <person name="Mallez S."/>
            <person name="Becker A."/>
            <person name="Gohl D.M."/>
            <person name="Silverstein K.A.T."/>
            <person name="Koren S."/>
            <person name="Bechman K.B."/>
            <person name="Herman A."/>
            <person name="Abrahante J.E."/>
            <person name="Garbe J."/>
        </authorList>
    </citation>
    <scope>NUCLEOTIDE SEQUENCE</scope>
    <source>
        <strain evidence="7">Duluth1</strain>
        <tissue evidence="7">Whole animal</tissue>
    </source>
</reference>
<evidence type="ECO:0008006" key="9">
    <source>
        <dbReference type="Google" id="ProtNLM"/>
    </source>
</evidence>
<gene>
    <name evidence="7" type="ORF">DPMN_095827</name>
</gene>
<evidence type="ECO:0000256" key="4">
    <source>
        <dbReference type="ARBA" id="ARBA00023136"/>
    </source>
</evidence>
<dbReference type="OrthoDB" id="420606at2759"/>
<feature type="transmembrane region" description="Helical" evidence="6">
    <location>
        <begin position="105"/>
        <end position="133"/>
    </location>
</feature>
<evidence type="ECO:0000313" key="8">
    <source>
        <dbReference type="Proteomes" id="UP000828390"/>
    </source>
</evidence>
<dbReference type="GO" id="GO:0005783">
    <property type="term" value="C:endoplasmic reticulum"/>
    <property type="evidence" value="ECO:0007669"/>
    <property type="project" value="TreeGrafter"/>
</dbReference>
<dbReference type="EMBL" id="JAIWYP010000003">
    <property type="protein sequence ID" value="KAH3853305.1"/>
    <property type="molecule type" value="Genomic_DNA"/>
</dbReference>
<feature type="transmembrane region" description="Helical" evidence="6">
    <location>
        <begin position="145"/>
        <end position="166"/>
    </location>
</feature>
<dbReference type="PANTHER" id="PTHR13285">
    <property type="entry name" value="ACYLTRANSFERASE"/>
    <property type="match status" value="1"/>
</dbReference>
<dbReference type="InterPro" id="IPR051085">
    <property type="entry name" value="MB_O-acyltransferase"/>
</dbReference>
<comment type="similarity">
    <text evidence="5">Belongs to the membrane-bound acyltransferase family. HHAT subfamily.</text>
</comment>
<sequence length="544" mass="63864">MTPKSQSDRWVSYLSVYERATYLFITIVAVIYICYHVYTDSLRYDGILNLYDFAPGWSFLGREQDISDFEWHYWFNKFWAISPWYLGHICLSKIMENHSFRSKKFVYTVYSFVALSKLVGWQIVVLILVHAAVMFVASLSEWPSLVWIASLALLSTLNLEACVNVMKGFLEGDDEDTLYYLLMFTIALSNIRLTSFFLERCWQRNKKYSNPTSDRPKDDTLTSEDSIYIQRGVEVQGQSEVMGYSFSDVVFYVMYLPLFFTGPILTYDLFRKQLNEARAKMTSVPNGRICLRVLRFISWAYFNEFILHYFYFHALQSRIQVLDNVSKFTLAGLGFCHGQFFMLKYHVMFGYPGTVARFDNLEAPDGPKCISYIYLYSDMWKFFDRGLYSFLKRYIYIPCGGSKEGFLRQVIGSLMCFMYIFYWHGAEYYILLFILLNYAGVSLEIFGALICRTTVVKRLETDILSRAMVQRVHGMFSIPIFLMSCISVFCFFGGKEVGYLFYRRLILDNNLSSWLLLIFLVFCAIQNAIEVNKWLQRRQKLKTN</sequence>
<reference evidence="7" key="1">
    <citation type="journal article" date="2019" name="bioRxiv">
        <title>The Genome of the Zebra Mussel, Dreissena polymorpha: A Resource for Invasive Species Research.</title>
        <authorList>
            <person name="McCartney M.A."/>
            <person name="Auch B."/>
            <person name="Kono T."/>
            <person name="Mallez S."/>
            <person name="Zhang Y."/>
            <person name="Obille A."/>
            <person name="Becker A."/>
            <person name="Abrahante J.E."/>
            <person name="Garbe J."/>
            <person name="Badalamenti J.P."/>
            <person name="Herman A."/>
            <person name="Mangelson H."/>
            <person name="Liachko I."/>
            <person name="Sullivan S."/>
            <person name="Sone E.D."/>
            <person name="Koren S."/>
            <person name="Silverstein K.A.T."/>
            <person name="Beckman K.B."/>
            <person name="Gohl D.M."/>
        </authorList>
    </citation>
    <scope>NUCLEOTIDE SEQUENCE</scope>
    <source>
        <strain evidence="7">Duluth1</strain>
        <tissue evidence="7">Whole animal</tissue>
    </source>
</reference>
<evidence type="ECO:0000256" key="3">
    <source>
        <dbReference type="ARBA" id="ARBA00022989"/>
    </source>
</evidence>
<feature type="transmembrane region" description="Helical" evidence="6">
    <location>
        <begin position="178"/>
        <end position="198"/>
    </location>
</feature>
<keyword evidence="4 6" id="KW-0472">Membrane</keyword>
<dbReference type="AlphaFoldDB" id="A0A9D4R4W4"/>
<keyword evidence="2 6" id="KW-0812">Transmembrane</keyword>
<proteinExistence type="inferred from homology"/>
<keyword evidence="3 6" id="KW-1133">Transmembrane helix</keyword>
<evidence type="ECO:0000256" key="1">
    <source>
        <dbReference type="ARBA" id="ARBA00004141"/>
    </source>
</evidence>
<dbReference type="Proteomes" id="UP000828390">
    <property type="component" value="Unassembled WGS sequence"/>
</dbReference>
<evidence type="ECO:0000256" key="2">
    <source>
        <dbReference type="ARBA" id="ARBA00022692"/>
    </source>
</evidence>